<evidence type="ECO:0000313" key="1">
    <source>
        <dbReference type="EMBL" id="OQV11568.1"/>
    </source>
</evidence>
<dbReference type="EMBL" id="MTYJ01000168">
    <property type="protein sequence ID" value="OQV11568.1"/>
    <property type="molecule type" value="Genomic_DNA"/>
</dbReference>
<dbReference type="AlphaFoldDB" id="A0A1W0W8S7"/>
<dbReference type="Proteomes" id="UP000192578">
    <property type="component" value="Unassembled WGS sequence"/>
</dbReference>
<evidence type="ECO:0000313" key="2">
    <source>
        <dbReference type="Proteomes" id="UP000192578"/>
    </source>
</evidence>
<dbReference type="OrthoDB" id="6376360at2759"/>
<gene>
    <name evidence="1" type="ORF">BV898_14144</name>
</gene>
<accession>A0A1W0W8S7</accession>
<protein>
    <submittedName>
        <fullName evidence="1">CAS1 domain-containing protein 1</fullName>
    </submittedName>
</protein>
<dbReference type="SUPFAM" id="SSF52266">
    <property type="entry name" value="SGNH hydrolase"/>
    <property type="match status" value="1"/>
</dbReference>
<organism evidence="1 2">
    <name type="scientific">Hypsibius exemplaris</name>
    <name type="common">Freshwater tardigrade</name>
    <dbReference type="NCBI Taxonomy" id="2072580"/>
    <lineage>
        <taxon>Eukaryota</taxon>
        <taxon>Metazoa</taxon>
        <taxon>Ecdysozoa</taxon>
        <taxon>Tardigrada</taxon>
        <taxon>Eutardigrada</taxon>
        <taxon>Parachela</taxon>
        <taxon>Hypsibioidea</taxon>
        <taxon>Hypsibiidae</taxon>
        <taxon>Hypsibius</taxon>
    </lineage>
</organism>
<sequence length="320" mass="36071">MPCSNYAKPSRIASCDRCRKLFQSGTLKWNVEEASAIWEPDGCALQYRSMNEAANCMNDLLITNKKVPFLLFVGDSRIQQLRDGLILTLTGHDYDTFANRLAVVEPESYAKYGAPEKIYRSAGAQIKFEWQPYLDDGAGAITNLLWNISKSEIKPDILVLGAGIWSIKDCEAAQKPQQACAETYREHLRILLPLLNSLATTTLVIWTPQCAVNEIILDADQIHFGYTNTNMQRFNDVAREVLSSGKFSPQSSVIFWESAWEASVQINDGVDGIHLGHETKLTLVQMLLDWICSPVRRDPTRIRNAKKVVRHSENSYCCHV</sequence>
<proteinExistence type="predicted"/>
<name>A0A1W0W8S7_HYPEX</name>
<comment type="caution">
    <text evidence="1">The sequence shown here is derived from an EMBL/GenBank/DDBJ whole genome shotgun (WGS) entry which is preliminary data.</text>
</comment>
<reference evidence="2" key="1">
    <citation type="submission" date="2017-01" db="EMBL/GenBank/DDBJ databases">
        <title>Comparative genomics of anhydrobiosis in the tardigrade Hypsibius dujardini.</title>
        <authorList>
            <person name="Yoshida Y."/>
            <person name="Koutsovoulos G."/>
            <person name="Laetsch D."/>
            <person name="Stevens L."/>
            <person name="Kumar S."/>
            <person name="Horikawa D."/>
            <person name="Ishino K."/>
            <person name="Komine S."/>
            <person name="Tomita M."/>
            <person name="Blaxter M."/>
            <person name="Arakawa K."/>
        </authorList>
    </citation>
    <scope>NUCLEOTIDE SEQUENCE [LARGE SCALE GENOMIC DNA]</scope>
    <source>
        <strain evidence="2">Z151</strain>
    </source>
</reference>
<keyword evidence="2" id="KW-1185">Reference proteome</keyword>